<gene>
    <name evidence="12" type="ORF">CC84DRAFT_1205724</name>
</gene>
<evidence type="ECO:0000256" key="3">
    <source>
        <dbReference type="ARBA" id="ARBA00022729"/>
    </source>
</evidence>
<evidence type="ECO:0000313" key="13">
    <source>
        <dbReference type="Proteomes" id="UP000077069"/>
    </source>
</evidence>
<evidence type="ECO:0000259" key="11">
    <source>
        <dbReference type="Pfam" id="PF25506"/>
    </source>
</evidence>
<keyword evidence="2" id="KW-0812">Transmembrane</keyword>
<feature type="domain" description="MTC6 partial TIM-barrel" evidence="11">
    <location>
        <begin position="106"/>
        <end position="540"/>
    </location>
</feature>
<dbReference type="EMBL" id="KV441552">
    <property type="protein sequence ID" value="OAG06133.1"/>
    <property type="molecule type" value="Genomic_DNA"/>
</dbReference>
<evidence type="ECO:0000256" key="8">
    <source>
        <dbReference type="ARBA" id="ARBA00038159"/>
    </source>
</evidence>
<reference evidence="12 13" key="1">
    <citation type="submission" date="2016-05" db="EMBL/GenBank/DDBJ databases">
        <title>Comparative analysis of secretome profiles of manganese(II)-oxidizing ascomycete fungi.</title>
        <authorList>
            <consortium name="DOE Joint Genome Institute"/>
            <person name="Zeiner C.A."/>
            <person name="Purvine S.O."/>
            <person name="Zink E.M."/>
            <person name="Wu S."/>
            <person name="Pasa-Tolic L."/>
            <person name="Chaput D.L."/>
            <person name="Haridas S."/>
            <person name="Grigoriev I.V."/>
            <person name="Santelli C.M."/>
            <person name="Hansel C.M."/>
        </authorList>
    </citation>
    <scope>NUCLEOTIDE SEQUENCE [LARGE SCALE GENOMIC DNA]</scope>
    <source>
        <strain evidence="12 13">AP3s5-JAC2a</strain>
    </source>
</reference>
<feature type="compositionally biased region" description="Polar residues" evidence="10">
    <location>
        <begin position="786"/>
        <end position="798"/>
    </location>
</feature>
<protein>
    <recommendedName>
        <fullName evidence="9">Maintenance of telomere capping protein 6</fullName>
    </recommendedName>
</protein>
<comment type="subcellular location">
    <subcellularLocation>
        <location evidence="1">Membrane</location>
        <topology evidence="1">Single-pass type I membrane protein</topology>
    </subcellularLocation>
</comment>
<dbReference type="RefSeq" id="XP_018036498.1">
    <property type="nucleotide sequence ID" value="XM_018181994.1"/>
</dbReference>
<feature type="region of interest" description="Disordered" evidence="10">
    <location>
        <begin position="786"/>
        <end position="822"/>
    </location>
</feature>
<feature type="compositionally biased region" description="Low complexity" evidence="10">
    <location>
        <begin position="801"/>
        <end position="810"/>
    </location>
</feature>
<dbReference type="Proteomes" id="UP000077069">
    <property type="component" value="Unassembled WGS sequence"/>
</dbReference>
<keyword evidence="3" id="KW-0732">Signal</keyword>
<evidence type="ECO:0000256" key="4">
    <source>
        <dbReference type="ARBA" id="ARBA00022989"/>
    </source>
</evidence>
<dbReference type="OrthoDB" id="5573651at2759"/>
<dbReference type="InterPro" id="IPR016187">
    <property type="entry name" value="CTDL_fold"/>
</dbReference>
<evidence type="ECO:0000256" key="5">
    <source>
        <dbReference type="ARBA" id="ARBA00023136"/>
    </source>
</evidence>
<dbReference type="STRING" id="1460663.A0A177CES9"/>
<organism evidence="12 13">
    <name type="scientific">Paraphaeosphaeria sporulosa</name>
    <dbReference type="NCBI Taxonomy" id="1460663"/>
    <lineage>
        <taxon>Eukaryota</taxon>
        <taxon>Fungi</taxon>
        <taxon>Dikarya</taxon>
        <taxon>Ascomycota</taxon>
        <taxon>Pezizomycotina</taxon>
        <taxon>Dothideomycetes</taxon>
        <taxon>Pleosporomycetidae</taxon>
        <taxon>Pleosporales</taxon>
        <taxon>Massarineae</taxon>
        <taxon>Didymosphaeriaceae</taxon>
        <taxon>Paraphaeosphaeria</taxon>
    </lineage>
</organism>
<keyword evidence="13" id="KW-1185">Reference proteome</keyword>
<dbReference type="InterPro" id="IPR057530">
    <property type="entry name" value="TIM-barrel_MTC6"/>
</dbReference>
<dbReference type="PANTHER" id="PTHR35518:SF2">
    <property type="entry name" value="MAINTENANCE OF TELOMERE CAPPING PROTEIN 6"/>
    <property type="match status" value="1"/>
</dbReference>
<dbReference type="Pfam" id="PF25506">
    <property type="entry name" value="TIM-barrel_MTC6"/>
    <property type="match status" value="1"/>
</dbReference>
<dbReference type="GeneID" id="28765480"/>
<evidence type="ECO:0000256" key="9">
    <source>
        <dbReference type="ARBA" id="ARBA00039865"/>
    </source>
</evidence>
<dbReference type="PANTHER" id="PTHR35518">
    <property type="entry name" value="MAINTENANCE OF TELOMOERE CAPPING"/>
    <property type="match status" value="1"/>
</dbReference>
<dbReference type="AlphaFoldDB" id="A0A177CES9"/>
<sequence>MAGSLYVPDPSAQDTMVQPWDEAFRVRTPRAEPSILGFCGLVRVLVGAGTRLRHDAQGVFGGTAVTNPTTNQSASVTSNMLHRREEDPQCQEIGCGSDGLLCHYNTQRDVGLLVPINFHTAPLVSLRAACFSNGLYEDTSFQRCFSNLLAVGLRRFMVDTYWDASRGEWSLCPAEIPPAFAAGSSSSTVPVPTFTASSSLSPTSAGVTATVTSVGFPKRQDAFSRLGPRSITSSIPSSVSSSASASASSSGSSSAGSSSAAATSSTPVAAPDQAPGGIIFQLGSYNCTSTITLGYLTGIFNDFLDATSTTTDASFTYLLLNIHAAASWEHPDEPAQQPSADQLPGAGHLLSDVMNGNLSEELYRPSKLASDRAHLSQSWTGVGEDNMPLEGYYTVNNANTNDPSTADGWPTEAYVQFHQYFRLLAIFGTIDPQMAAYNQALDADTIFPASTLSFQQHVSLSSTGNVTSGCLFDAAQTSINSQTNSSFALTTVPSSFSVPSNPNLTTPLPEIANLTVCGLSPFLNHSLTSDNTTAATNPLPYAAFTHSYLWSWAPGEPLNATDPNSSGATGNRCAAAYTSGAYPGQWHVVDCSAPLRVACQDPSQPYSWSVSSRTATYDGAEDACAEPATFSVPHTPLENAHLLSAVRSSPSPSSSPSGGDSILLNLNSMDIADCWVATPNGTCPYRPPSDIDKARIVVVPTVAAVIIFVCAALTFFVKCASNRLEDKRGRRRRTVGGWEYEGVPILAHGSTIDLTSAWQIFERRGESRCCPAGLCYSTLHNSSKVRQSKTRLPNSPAHNCTPLPHTTAPLTPTPPPSPNSRSRYFPAIRNFSNPPTPPLVLPIPFPNPISIVFKDARRKLPLYLPVQLRVRLKQRTLFHQTPYLGKDMRFLLRSLCGRNPDPQPPLKMRPQRRISPLILLVIFHPAKRRPPVLPPHAPLPFLPLSTDIVNAHVEVHAKRPRVPEQTATRMRARGVVGRHVGVRGGEREGVPGSEEVADRNCGRACRRGSARDVVCGGCMPFPRAWVRSQGRRWRWRWGQSVGWRRVHVARHRVLIVFDYLDAIWLTRYLCGGDARDGAATGKRSRRRAEEDFVCAVRVPIQFC</sequence>
<name>A0A177CES9_9PLEO</name>
<keyword evidence="4" id="KW-1133">Transmembrane helix</keyword>
<evidence type="ECO:0000256" key="1">
    <source>
        <dbReference type="ARBA" id="ARBA00004479"/>
    </source>
</evidence>
<evidence type="ECO:0000256" key="7">
    <source>
        <dbReference type="ARBA" id="ARBA00037703"/>
    </source>
</evidence>
<dbReference type="InterPro" id="IPR051008">
    <property type="entry name" value="Telomere_Capping_Maintenance"/>
</dbReference>
<comment type="similarity">
    <text evidence="8">Belongs to the MTC6 family.</text>
</comment>
<dbReference type="InParanoid" id="A0A177CES9"/>
<evidence type="ECO:0000313" key="12">
    <source>
        <dbReference type="EMBL" id="OAG06133.1"/>
    </source>
</evidence>
<dbReference type="SUPFAM" id="SSF56436">
    <property type="entry name" value="C-type lectin-like"/>
    <property type="match status" value="1"/>
</dbReference>
<keyword evidence="6" id="KW-0325">Glycoprotein</keyword>
<comment type="function">
    <text evidence="7">May be involved in telomere capping.</text>
</comment>
<evidence type="ECO:0000256" key="2">
    <source>
        <dbReference type="ARBA" id="ARBA00022692"/>
    </source>
</evidence>
<feature type="region of interest" description="Disordered" evidence="10">
    <location>
        <begin position="246"/>
        <end position="268"/>
    </location>
</feature>
<dbReference type="GO" id="GO:0016020">
    <property type="term" value="C:membrane"/>
    <property type="evidence" value="ECO:0007669"/>
    <property type="project" value="UniProtKB-SubCell"/>
</dbReference>
<keyword evidence="5" id="KW-0472">Membrane</keyword>
<accession>A0A177CES9</accession>
<evidence type="ECO:0000256" key="6">
    <source>
        <dbReference type="ARBA" id="ARBA00023180"/>
    </source>
</evidence>
<proteinExistence type="inferred from homology"/>
<evidence type="ECO:0000256" key="10">
    <source>
        <dbReference type="SAM" id="MobiDB-lite"/>
    </source>
</evidence>